<dbReference type="OrthoDB" id="10012075at2759"/>
<dbReference type="KEGG" id="vde:111254566"/>
<feature type="region of interest" description="Disordered" evidence="5">
    <location>
        <begin position="418"/>
        <end position="444"/>
    </location>
</feature>
<dbReference type="CDD" id="cd00096">
    <property type="entry name" value="Ig"/>
    <property type="match status" value="1"/>
</dbReference>
<feature type="signal peptide" evidence="6">
    <location>
        <begin position="1"/>
        <end position="28"/>
    </location>
</feature>
<dbReference type="InterPro" id="IPR003599">
    <property type="entry name" value="Ig_sub"/>
</dbReference>
<evidence type="ECO:0000256" key="5">
    <source>
        <dbReference type="SAM" id="MobiDB-lite"/>
    </source>
</evidence>
<evidence type="ECO:0000313" key="9">
    <source>
        <dbReference type="Proteomes" id="UP000594260"/>
    </source>
</evidence>
<protein>
    <recommendedName>
        <fullName evidence="7">Ig-like domain-containing protein</fullName>
    </recommendedName>
</protein>
<proteinExistence type="predicted"/>
<evidence type="ECO:0000256" key="3">
    <source>
        <dbReference type="ARBA" id="ARBA00023157"/>
    </source>
</evidence>
<keyword evidence="3" id="KW-1015">Disulfide bond</keyword>
<dbReference type="SMART" id="SM00408">
    <property type="entry name" value="IGc2"/>
    <property type="match status" value="3"/>
</dbReference>
<dbReference type="Pfam" id="PF07679">
    <property type="entry name" value="I-set"/>
    <property type="match status" value="2"/>
</dbReference>
<dbReference type="InterPro" id="IPR003598">
    <property type="entry name" value="Ig_sub2"/>
</dbReference>
<feature type="domain" description="Ig-like" evidence="7">
    <location>
        <begin position="273"/>
        <end position="372"/>
    </location>
</feature>
<evidence type="ECO:0000256" key="2">
    <source>
        <dbReference type="ARBA" id="ARBA00022737"/>
    </source>
</evidence>
<dbReference type="AlphaFoldDB" id="A0A7M7KY36"/>
<evidence type="ECO:0000313" key="8">
    <source>
        <dbReference type="EnsemblMetazoa" id="XP_022671261"/>
    </source>
</evidence>
<dbReference type="InterPro" id="IPR007110">
    <property type="entry name" value="Ig-like_dom"/>
</dbReference>
<dbReference type="PANTHER" id="PTHR12231:SF253">
    <property type="entry name" value="DPR-INTERACTING PROTEIN ETA, ISOFORM B-RELATED"/>
    <property type="match status" value="1"/>
</dbReference>
<feature type="compositionally biased region" description="Basic and acidic residues" evidence="5">
    <location>
        <begin position="419"/>
        <end position="436"/>
    </location>
</feature>
<evidence type="ECO:0000256" key="1">
    <source>
        <dbReference type="ARBA" id="ARBA00022729"/>
    </source>
</evidence>
<dbReference type="RefSeq" id="XP_022671261.1">
    <property type="nucleotide sequence ID" value="XM_022815526.1"/>
</dbReference>
<dbReference type="Proteomes" id="UP000594260">
    <property type="component" value="Unplaced"/>
</dbReference>
<evidence type="ECO:0000259" key="7">
    <source>
        <dbReference type="PROSITE" id="PS50835"/>
    </source>
</evidence>
<organism evidence="8 9">
    <name type="scientific">Varroa destructor</name>
    <name type="common">Honeybee mite</name>
    <dbReference type="NCBI Taxonomy" id="109461"/>
    <lineage>
        <taxon>Eukaryota</taxon>
        <taxon>Metazoa</taxon>
        <taxon>Ecdysozoa</taxon>
        <taxon>Arthropoda</taxon>
        <taxon>Chelicerata</taxon>
        <taxon>Arachnida</taxon>
        <taxon>Acari</taxon>
        <taxon>Parasitiformes</taxon>
        <taxon>Mesostigmata</taxon>
        <taxon>Gamasina</taxon>
        <taxon>Dermanyssoidea</taxon>
        <taxon>Varroidae</taxon>
        <taxon>Varroa</taxon>
    </lineage>
</organism>
<dbReference type="PROSITE" id="PS50835">
    <property type="entry name" value="IG_LIKE"/>
    <property type="match status" value="3"/>
</dbReference>
<dbReference type="InterPro" id="IPR013783">
    <property type="entry name" value="Ig-like_fold"/>
</dbReference>
<keyword evidence="1 6" id="KW-0732">Signal</keyword>
<accession>A0A7M7KY36</accession>
<name>A0A7M7KY36_VARDE</name>
<dbReference type="GO" id="GO:0043005">
    <property type="term" value="C:neuron projection"/>
    <property type="evidence" value="ECO:0007669"/>
    <property type="project" value="TreeGrafter"/>
</dbReference>
<keyword evidence="2" id="KW-0677">Repeat</keyword>
<sequence length="471" mass="52395">MRFLPNNFNIMWPTSVVLLVVMAKESLGIISDDELSSQSYTPKPRFVGSVKNRTAALGREASLECSVENLGNYKVTWIKMDTETLLTFHTTIIAGENRLRVSHNNARQWYLHIKNVQLADKGAYMCQINSQPMINQVGYLDVLIPPSIVTEGTMSEVNVHEGQNATLRCKAHGYPTPTITWRRENGKDISLLAGPAEAPNSAKTNKEFGSIASASHPHGISSKKKLAVAHVSGEELSLVGVKREESGAYLCIAKNGVTPTVSQRVKLLVNFGPRITVNRTDIGAMKGNSARLECFIEASPRPDVVWLGASGVRLNSTHNNGKYTSTFSSHWYTHRYELVIYNVTNQDYGQYQCQANNPFGNREAIMRVYEIKRPTVRPKPTRPSTTTALSTWRSTPRWFAPMTIDPFIIPEGIETANEVPREDGYSHETSRKEGKRAPPFHVRASESSKQASVLRLPALLLIVSLLYILNA</sequence>
<evidence type="ECO:0000256" key="4">
    <source>
        <dbReference type="ARBA" id="ARBA00023319"/>
    </source>
</evidence>
<keyword evidence="9" id="KW-1185">Reference proteome</keyword>
<dbReference type="InParanoid" id="A0A7M7KY36"/>
<dbReference type="EnsemblMetazoa" id="XM_022815527">
    <property type="protein sequence ID" value="XP_022671262"/>
    <property type="gene ID" value="LOC111254566"/>
</dbReference>
<keyword evidence="4" id="KW-0393">Immunoglobulin domain</keyword>
<dbReference type="FunFam" id="2.60.40.10:FF:000032">
    <property type="entry name" value="palladin isoform X1"/>
    <property type="match status" value="1"/>
</dbReference>
<dbReference type="InterPro" id="IPR013098">
    <property type="entry name" value="Ig_I-set"/>
</dbReference>
<dbReference type="RefSeq" id="XP_022671262.1">
    <property type="nucleotide sequence ID" value="XM_022815527.1"/>
</dbReference>
<dbReference type="Pfam" id="PF13927">
    <property type="entry name" value="Ig_3"/>
    <property type="match status" value="1"/>
</dbReference>
<dbReference type="SMART" id="SM00406">
    <property type="entry name" value="IGv"/>
    <property type="match status" value="2"/>
</dbReference>
<reference evidence="8" key="1">
    <citation type="submission" date="2021-01" db="UniProtKB">
        <authorList>
            <consortium name="EnsemblMetazoa"/>
        </authorList>
    </citation>
    <scope>IDENTIFICATION</scope>
</reference>
<dbReference type="InterPro" id="IPR013106">
    <property type="entry name" value="Ig_V-set"/>
</dbReference>
<dbReference type="SUPFAM" id="SSF48726">
    <property type="entry name" value="Immunoglobulin"/>
    <property type="match status" value="3"/>
</dbReference>
<evidence type="ECO:0000256" key="6">
    <source>
        <dbReference type="SAM" id="SignalP"/>
    </source>
</evidence>
<dbReference type="OMA" id="NAKNMIS"/>
<dbReference type="InterPro" id="IPR036179">
    <property type="entry name" value="Ig-like_dom_sf"/>
</dbReference>
<feature type="domain" description="Ig-like" evidence="7">
    <location>
        <begin position="44"/>
        <end position="130"/>
    </location>
</feature>
<dbReference type="InterPro" id="IPR051170">
    <property type="entry name" value="Neural/epithelial_adhesion"/>
</dbReference>
<dbReference type="SMART" id="SM00409">
    <property type="entry name" value="IG"/>
    <property type="match status" value="3"/>
</dbReference>
<dbReference type="GeneID" id="111254566"/>
<feature type="domain" description="Ig-like" evidence="7">
    <location>
        <begin position="146"/>
        <end position="262"/>
    </location>
</feature>
<feature type="chain" id="PRO_5036207311" description="Ig-like domain-containing protein" evidence="6">
    <location>
        <begin position="29"/>
        <end position="471"/>
    </location>
</feature>
<dbReference type="PANTHER" id="PTHR12231">
    <property type="entry name" value="CTX-RELATED TYPE I TRANSMEMBRANE PROTEIN"/>
    <property type="match status" value="1"/>
</dbReference>
<dbReference type="EnsemblMetazoa" id="XM_022815526">
    <property type="protein sequence ID" value="XP_022671261"/>
    <property type="gene ID" value="LOC111254566"/>
</dbReference>
<dbReference type="Gene3D" id="2.60.40.10">
    <property type="entry name" value="Immunoglobulins"/>
    <property type="match status" value="3"/>
</dbReference>